<dbReference type="Proteomes" id="UP001482231">
    <property type="component" value="Unassembled WGS sequence"/>
</dbReference>
<comment type="similarity">
    <text evidence="2">Belongs to the asparagine synthetase family.</text>
</comment>
<dbReference type="SUPFAM" id="SSF52402">
    <property type="entry name" value="Adenine nucleotide alpha hydrolases-like"/>
    <property type="match status" value="1"/>
</dbReference>
<gene>
    <name evidence="9" type="ORF">V6E02_00785</name>
</gene>
<evidence type="ECO:0000256" key="1">
    <source>
        <dbReference type="ARBA" id="ARBA00005187"/>
    </source>
</evidence>
<dbReference type="EMBL" id="JBAJEX010000001">
    <property type="protein sequence ID" value="MEO1765759.1"/>
    <property type="molecule type" value="Genomic_DNA"/>
</dbReference>
<comment type="pathway">
    <text evidence="1">Amino-acid biosynthesis; L-asparagine biosynthesis; L-asparagine from L-aspartate (L-Gln route): step 1/1.</text>
</comment>
<evidence type="ECO:0000256" key="2">
    <source>
        <dbReference type="ARBA" id="ARBA00005752"/>
    </source>
</evidence>
<dbReference type="Pfam" id="PF13537">
    <property type="entry name" value="GATase_7"/>
    <property type="match status" value="1"/>
</dbReference>
<dbReference type="PANTHER" id="PTHR43284:SF1">
    <property type="entry name" value="ASPARAGINE SYNTHETASE"/>
    <property type="match status" value="1"/>
</dbReference>
<dbReference type="InterPro" id="IPR029055">
    <property type="entry name" value="Ntn_hydrolases_N"/>
</dbReference>
<organism evidence="9 10">
    <name type="scientific">Thiobacter aerophilum</name>
    <dbReference type="NCBI Taxonomy" id="3121275"/>
    <lineage>
        <taxon>Bacteria</taxon>
        <taxon>Pseudomonadati</taxon>
        <taxon>Pseudomonadota</taxon>
        <taxon>Betaproteobacteria</taxon>
        <taxon>Burkholderiales</taxon>
        <taxon>Thiobacteraceae</taxon>
        <taxon>Thiobacter</taxon>
    </lineage>
</organism>
<comment type="caution">
    <text evidence="9">The sequence shown here is derived from an EMBL/GenBank/DDBJ whole genome shotgun (WGS) entry which is preliminary data.</text>
</comment>
<evidence type="ECO:0000313" key="10">
    <source>
        <dbReference type="Proteomes" id="UP001482231"/>
    </source>
</evidence>
<keyword evidence="6" id="KW-0315">Glutamine amidotransferase</keyword>
<protein>
    <recommendedName>
        <fullName evidence="3">asparagine synthase (glutamine-hydrolyzing)</fullName>
        <ecNumber evidence="3">6.3.5.4</ecNumber>
    </recommendedName>
</protein>
<keyword evidence="5" id="KW-0067">ATP-binding</keyword>
<dbReference type="Gene3D" id="3.60.20.10">
    <property type="entry name" value="Glutamine Phosphoribosylpyrophosphate, subunit 1, domain 1"/>
    <property type="match status" value="1"/>
</dbReference>
<evidence type="ECO:0000313" key="9">
    <source>
        <dbReference type="EMBL" id="MEO1765759.1"/>
    </source>
</evidence>
<dbReference type="Gene3D" id="3.40.50.620">
    <property type="entry name" value="HUPs"/>
    <property type="match status" value="1"/>
</dbReference>
<dbReference type="InterPro" id="IPR017535">
    <property type="entry name" value="Asparagine_synth"/>
</dbReference>
<comment type="catalytic activity">
    <reaction evidence="7">
        <text>L-aspartate + L-glutamine + ATP + H2O = L-asparagine + L-glutamate + AMP + diphosphate + H(+)</text>
        <dbReference type="Rhea" id="RHEA:12228"/>
        <dbReference type="ChEBI" id="CHEBI:15377"/>
        <dbReference type="ChEBI" id="CHEBI:15378"/>
        <dbReference type="ChEBI" id="CHEBI:29985"/>
        <dbReference type="ChEBI" id="CHEBI:29991"/>
        <dbReference type="ChEBI" id="CHEBI:30616"/>
        <dbReference type="ChEBI" id="CHEBI:33019"/>
        <dbReference type="ChEBI" id="CHEBI:58048"/>
        <dbReference type="ChEBI" id="CHEBI:58359"/>
        <dbReference type="ChEBI" id="CHEBI:456215"/>
        <dbReference type="EC" id="6.3.5.4"/>
    </reaction>
</comment>
<evidence type="ECO:0000256" key="4">
    <source>
        <dbReference type="ARBA" id="ARBA00022741"/>
    </source>
</evidence>
<dbReference type="InterPro" id="IPR017932">
    <property type="entry name" value="GATase_2_dom"/>
</dbReference>
<proteinExistence type="inferred from homology"/>
<dbReference type="PIRSF" id="PIRSF001589">
    <property type="entry name" value="Asn_synthetase_glu-h"/>
    <property type="match status" value="1"/>
</dbReference>
<dbReference type="EC" id="6.3.5.4" evidence="3"/>
<dbReference type="InterPro" id="IPR014729">
    <property type="entry name" value="Rossmann-like_a/b/a_fold"/>
</dbReference>
<dbReference type="CDD" id="cd01991">
    <property type="entry name" value="Asn_synthase_B_C"/>
    <property type="match status" value="1"/>
</dbReference>
<dbReference type="SUPFAM" id="SSF56235">
    <property type="entry name" value="N-terminal nucleophile aminohydrolases (Ntn hydrolases)"/>
    <property type="match status" value="1"/>
</dbReference>
<dbReference type="InterPro" id="IPR051786">
    <property type="entry name" value="ASN_synthetase/amidase"/>
</dbReference>
<dbReference type="PROSITE" id="PS51278">
    <property type="entry name" value="GATASE_TYPE_2"/>
    <property type="match status" value="1"/>
</dbReference>
<evidence type="ECO:0000259" key="8">
    <source>
        <dbReference type="PROSITE" id="PS51278"/>
    </source>
</evidence>
<dbReference type="InterPro" id="IPR001962">
    <property type="entry name" value="Asn_synthase"/>
</dbReference>
<accession>A0ABV0EED7</accession>
<sequence>MCGICGELRLDGTAPDAAAVRRMTEALARRGPDDQGYFQDGPVAFGHRRLAIIDLSSHAHQPMVDKALRLALVFNGTIYNYRELRAELMELGYCFFSEGDTEVILKAYHAWGEHCVERFYGMFAFAIHDLRHGSLFLARDRFGIKPLYYSLDTARLRFASSVQALLAGGGVDTTIDPVALHHHFTLHTVVPAPRTILNGVKKLAPATTLTWSATGQVTQRTYWHLDATRPAQVLTEAEWLDATRGVLARAVERHRRAADVPVGVLLSGGLDSSLLVALLADHVADLRTFSVGFEDLDADVEKADEFAYSDLMAEHFRTRHHQYRIPNSEVLERLPEAVAWMTEPMVSHDVIAFYLLSEKVSQQVKVVLAGQGADEVFGGYFWYPRMEAESGTPLERFRRHYFDRDHAEYLEMIAPAWHVPDVTAELVERELARPGADTFLDQVWRFDITTLIVDDPVKRVDNMPMAWGLEVRVPFLDHELVELAAKMPPELKLREGGKYPLKAIARGLVPDAVIDRPKGYFPVPALKYVRGEFLERMRGILTSQACLRRGLYQRAYVEKLLAEPEAHFTRIQGSKLWHLALLEWWLQVNVDEAGHAPPKQ</sequence>
<dbReference type="NCBIfam" id="TIGR03104">
    <property type="entry name" value="trio_amidotrans"/>
    <property type="match status" value="1"/>
</dbReference>
<evidence type="ECO:0000256" key="3">
    <source>
        <dbReference type="ARBA" id="ARBA00012737"/>
    </source>
</evidence>
<dbReference type="RefSeq" id="WP_347306192.1">
    <property type="nucleotide sequence ID" value="NZ_JBAJEX010000001.1"/>
</dbReference>
<dbReference type="PANTHER" id="PTHR43284">
    <property type="entry name" value="ASPARAGINE SYNTHETASE (GLUTAMINE-HYDROLYZING)"/>
    <property type="match status" value="1"/>
</dbReference>
<evidence type="ECO:0000256" key="7">
    <source>
        <dbReference type="ARBA" id="ARBA00048741"/>
    </source>
</evidence>
<dbReference type="Pfam" id="PF00733">
    <property type="entry name" value="Asn_synthase"/>
    <property type="match status" value="1"/>
</dbReference>
<feature type="domain" description="Glutamine amidotransferase type-2" evidence="8">
    <location>
        <begin position="2"/>
        <end position="214"/>
    </location>
</feature>
<dbReference type="NCBIfam" id="TIGR01536">
    <property type="entry name" value="asn_synth_AEB"/>
    <property type="match status" value="1"/>
</dbReference>
<dbReference type="CDD" id="cd00712">
    <property type="entry name" value="AsnB"/>
    <property type="match status" value="1"/>
</dbReference>
<dbReference type="InterPro" id="IPR006426">
    <property type="entry name" value="Asn_synth_AEB"/>
</dbReference>
<keyword evidence="10" id="KW-1185">Reference proteome</keyword>
<reference evidence="9 10" key="1">
    <citation type="submission" date="2024-02" db="EMBL/GenBank/DDBJ databases">
        <title>New thermophilic sulfur-oxidizing bacteria from a hot springs of the Uzon caldera (Kamchatka, Russia).</title>
        <authorList>
            <person name="Dukat A.M."/>
            <person name="Elcheninov A.G."/>
            <person name="Frolov E.N."/>
        </authorList>
    </citation>
    <scope>NUCLEOTIDE SEQUENCE [LARGE SCALE GENOMIC DNA]</scope>
    <source>
        <strain evidence="9 10">AK1</strain>
    </source>
</reference>
<name>A0ABV0EED7_9BURK</name>
<evidence type="ECO:0000256" key="6">
    <source>
        <dbReference type="ARBA" id="ARBA00022962"/>
    </source>
</evidence>
<dbReference type="InterPro" id="IPR033738">
    <property type="entry name" value="AsnB_N"/>
</dbReference>
<evidence type="ECO:0000256" key="5">
    <source>
        <dbReference type="ARBA" id="ARBA00022840"/>
    </source>
</evidence>
<keyword evidence="4" id="KW-0547">Nucleotide-binding</keyword>